<gene>
    <name evidence="1" type="ORF">TTEB3V08_LOCUS8339</name>
</gene>
<name>A0A7R9IL22_9NEOP</name>
<protein>
    <submittedName>
        <fullName evidence="1">Uncharacterized protein</fullName>
    </submittedName>
</protein>
<sequence length="238" mass="26361">MVFKGVRWLAHGLQKGYVGLVMTSKVVRWLCHGLQSGTLALSWPSKWYVGFVVGLQRGTLALSWPSKGYVGLVVAFKGVRWLGRGLQRGTLALSWPSKWYVGFVVAFKVVRWLGRGLQMGTLAWSWPPKGVRWLGRGLQRGSALYCYNCGSIMSMKGGCDNAANKKLVTLEKCQPNVKRCFNLKTSTDKTVSRGCLTEAVDYYCTGLGYCETCQGDFCNGNTNFHSGLAKLFKFAKEA</sequence>
<accession>A0A7R9IL22</accession>
<reference evidence="1" key="1">
    <citation type="submission" date="2020-11" db="EMBL/GenBank/DDBJ databases">
        <authorList>
            <person name="Tran Van P."/>
        </authorList>
    </citation>
    <scope>NUCLEOTIDE SEQUENCE</scope>
</reference>
<proteinExistence type="predicted"/>
<organism evidence="1">
    <name type="scientific">Timema tahoe</name>
    <dbReference type="NCBI Taxonomy" id="61484"/>
    <lineage>
        <taxon>Eukaryota</taxon>
        <taxon>Metazoa</taxon>
        <taxon>Ecdysozoa</taxon>
        <taxon>Arthropoda</taxon>
        <taxon>Hexapoda</taxon>
        <taxon>Insecta</taxon>
        <taxon>Pterygota</taxon>
        <taxon>Neoptera</taxon>
        <taxon>Polyneoptera</taxon>
        <taxon>Phasmatodea</taxon>
        <taxon>Timematodea</taxon>
        <taxon>Timematoidea</taxon>
        <taxon>Timematidae</taxon>
        <taxon>Timema</taxon>
    </lineage>
</organism>
<evidence type="ECO:0000313" key="1">
    <source>
        <dbReference type="EMBL" id="CAD7460409.1"/>
    </source>
</evidence>
<dbReference type="EMBL" id="OE003680">
    <property type="protein sequence ID" value="CAD7460409.1"/>
    <property type="molecule type" value="Genomic_DNA"/>
</dbReference>
<dbReference type="CDD" id="cd00117">
    <property type="entry name" value="TFP"/>
    <property type="match status" value="1"/>
</dbReference>
<dbReference type="AlphaFoldDB" id="A0A7R9IL22"/>